<feature type="transmembrane region" description="Helical" evidence="6">
    <location>
        <begin position="117"/>
        <end position="140"/>
    </location>
</feature>
<dbReference type="eggNOG" id="COG1284">
    <property type="taxonomic scope" value="Bacteria"/>
</dbReference>
<keyword evidence="9" id="KW-1185">Reference proteome</keyword>
<evidence type="ECO:0000256" key="5">
    <source>
        <dbReference type="ARBA" id="ARBA00023136"/>
    </source>
</evidence>
<dbReference type="InterPro" id="IPR015867">
    <property type="entry name" value="N-reg_PII/ATP_PRibTrfase_C"/>
</dbReference>
<dbReference type="AlphaFoldDB" id="F5YGR6"/>
<evidence type="ECO:0000256" key="6">
    <source>
        <dbReference type="SAM" id="Phobius"/>
    </source>
</evidence>
<dbReference type="OrthoDB" id="9779786at2"/>
<dbReference type="Pfam" id="PF02588">
    <property type="entry name" value="YitT_membrane"/>
    <property type="match status" value="1"/>
</dbReference>
<dbReference type="InterPro" id="IPR051461">
    <property type="entry name" value="UPF0750_membrane"/>
</dbReference>
<evidence type="ECO:0000313" key="8">
    <source>
        <dbReference type="EMBL" id="AEF85771.1"/>
    </source>
</evidence>
<dbReference type="InterPro" id="IPR003740">
    <property type="entry name" value="YitT"/>
</dbReference>
<feature type="transmembrane region" description="Helical" evidence="6">
    <location>
        <begin position="58"/>
        <end position="79"/>
    </location>
</feature>
<keyword evidence="5 6" id="KW-0472">Membrane</keyword>
<sequence>MITGSSAVYTVKRVSLLLLGSFLMAFNINTFVHAGGLLPGGFTGLTILFQQIALRYGNIQLPFSIIYFVLNSIPAAICFKYIGKKFTLYSLLVIVVSGVLTDWMPSMFIDFLQLHDILLSAVFGGILNAVGISLCLYADATSGGTDFIAIFISEKYHKESWNFIFAGNCVILAVAAYLFSLDKALYSVIFQFTTTMGLSSLYHGYQQKTLLIITNKPDEVYTVIKEKTNHAATSFKGFGYFDKAERTLLYSVVSAHETAALVTAIEKIDPGVFINVIRTEQLNGRFYTRPRD</sequence>
<dbReference type="STRING" id="545694.TREPR_1214"/>
<feature type="domain" description="DUF2179" evidence="7">
    <location>
        <begin position="231"/>
        <end position="284"/>
    </location>
</feature>
<feature type="transmembrane region" description="Helical" evidence="6">
    <location>
        <begin position="86"/>
        <end position="105"/>
    </location>
</feature>
<dbReference type="HOGENOM" id="CLU_063199_1_0_12"/>
<dbReference type="Proteomes" id="UP000009223">
    <property type="component" value="Chromosome"/>
</dbReference>
<dbReference type="PANTHER" id="PTHR33545">
    <property type="entry name" value="UPF0750 MEMBRANE PROTEIN YITT-RELATED"/>
    <property type="match status" value="1"/>
</dbReference>
<reference evidence="9" key="1">
    <citation type="submission" date="2009-12" db="EMBL/GenBank/DDBJ databases">
        <title>Complete sequence of Treponema primitia strain ZAS-2.</title>
        <authorList>
            <person name="Tetu S.G."/>
            <person name="Matson E."/>
            <person name="Ren Q."/>
            <person name="Seshadri R."/>
            <person name="Elbourne L."/>
            <person name="Hassan K.A."/>
            <person name="Durkin A."/>
            <person name="Radune D."/>
            <person name="Mohamoud Y."/>
            <person name="Shay R."/>
            <person name="Jin S."/>
            <person name="Zhang X."/>
            <person name="Lucey K."/>
            <person name="Ballor N.R."/>
            <person name="Ottesen E."/>
            <person name="Rosenthal R."/>
            <person name="Allen A."/>
            <person name="Leadbetter J.R."/>
            <person name="Paulsen I.T."/>
        </authorList>
    </citation>
    <scope>NUCLEOTIDE SEQUENCE [LARGE SCALE GENOMIC DNA]</scope>
    <source>
        <strain evidence="9">ATCC BAA-887 / DSM 12427 / ZAS-2</strain>
    </source>
</reference>
<dbReference type="GO" id="GO:0005886">
    <property type="term" value="C:plasma membrane"/>
    <property type="evidence" value="ECO:0007669"/>
    <property type="project" value="UniProtKB-SubCell"/>
</dbReference>
<keyword evidence="3 6" id="KW-0812">Transmembrane</keyword>
<keyword evidence="4 6" id="KW-1133">Transmembrane helix</keyword>
<evidence type="ECO:0000256" key="1">
    <source>
        <dbReference type="ARBA" id="ARBA00004651"/>
    </source>
</evidence>
<dbReference type="PANTHER" id="PTHR33545:SF5">
    <property type="entry name" value="UPF0750 MEMBRANE PROTEIN YITT"/>
    <property type="match status" value="1"/>
</dbReference>
<protein>
    <submittedName>
        <fullName evidence="8">Putative membrane protein</fullName>
    </submittedName>
</protein>
<dbReference type="Gene3D" id="3.30.70.120">
    <property type="match status" value="1"/>
</dbReference>
<reference evidence="8 9" key="2">
    <citation type="journal article" date="2011" name="ISME J.">
        <title>RNA-seq reveals cooperative metabolic interactions between two termite-gut spirochete species in co-culture.</title>
        <authorList>
            <person name="Rosenthal A.Z."/>
            <person name="Matson E.G."/>
            <person name="Eldar A."/>
            <person name="Leadbetter J.R."/>
        </authorList>
    </citation>
    <scope>NUCLEOTIDE SEQUENCE [LARGE SCALE GENOMIC DNA]</scope>
    <source>
        <strain evidence="9">ATCC BAA-887 / DSM 12427 / ZAS-2</strain>
    </source>
</reference>
<dbReference type="EMBL" id="CP001843">
    <property type="protein sequence ID" value="AEF85771.1"/>
    <property type="molecule type" value="Genomic_DNA"/>
</dbReference>
<evidence type="ECO:0000256" key="3">
    <source>
        <dbReference type="ARBA" id="ARBA00022692"/>
    </source>
</evidence>
<dbReference type="PIRSF" id="PIRSF006483">
    <property type="entry name" value="Membrane_protein_YitT"/>
    <property type="match status" value="1"/>
</dbReference>
<proteinExistence type="predicted"/>
<evidence type="ECO:0000256" key="4">
    <source>
        <dbReference type="ARBA" id="ARBA00022989"/>
    </source>
</evidence>
<organism evidence="8 9">
    <name type="scientific">Treponema primitia (strain ATCC BAA-887 / DSM 12427 / ZAS-2)</name>
    <dbReference type="NCBI Taxonomy" id="545694"/>
    <lineage>
        <taxon>Bacteria</taxon>
        <taxon>Pseudomonadati</taxon>
        <taxon>Spirochaetota</taxon>
        <taxon>Spirochaetia</taxon>
        <taxon>Spirochaetales</taxon>
        <taxon>Treponemataceae</taxon>
        <taxon>Treponema</taxon>
    </lineage>
</organism>
<dbReference type="Pfam" id="PF10035">
    <property type="entry name" value="DUF2179"/>
    <property type="match status" value="1"/>
</dbReference>
<dbReference type="KEGG" id="tpi:TREPR_1214"/>
<feature type="transmembrane region" description="Helical" evidence="6">
    <location>
        <begin position="185"/>
        <end position="205"/>
    </location>
</feature>
<comment type="subcellular location">
    <subcellularLocation>
        <location evidence="1">Cell membrane</location>
        <topology evidence="1">Multi-pass membrane protein</topology>
    </subcellularLocation>
</comment>
<dbReference type="RefSeq" id="WP_015708862.1">
    <property type="nucleotide sequence ID" value="NC_015578.1"/>
</dbReference>
<gene>
    <name evidence="8" type="ordered locus">TREPR_1214</name>
</gene>
<dbReference type="InterPro" id="IPR019264">
    <property type="entry name" value="DUF2179"/>
</dbReference>
<evidence type="ECO:0000259" key="7">
    <source>
        <dbReference type="Pfam" id="PF10035"/>
    </source>
</evidence>
<evidence type="ECO:0000313" key="9">
    <source>
        <dbReference type="Proteomes" id="UP000009223"/>
    </source>
</evidence>
<accession>F5YGR6</accession>
<name>F5YGR6_TREPZ</name>
<evidence type="ECO:0000256" key="2">
    <source>
        <dbReference type="ARBA" id="ARBA00022475"/>
    </source>
</evidence>
<keyword evidence="2" id="KW-1003">Cell membrane</keyword>
<feature type="transmembrane region" description="Helical" evidence="6">
    <location>
        <begin position="161"/>
        <end position="179"/>
    </location>
</feature>